<dbReference type="SUPFAM" id="SSF48498">
    <property type="entry name" value="Tetracyclin repressor-like, C-terminal domain"/>
    <property type="match status" value="1"/>
</dbReference>
<dbReference type="InterPro" id="IPR001647">
    <property type="entry name" value="HTH_TetR"/>
</dbReference>
<dbReference type="InterPro" id="IPR036271">
    <property type="entry name" value="Tet_transcr_reg_TetR-rel_C_sf"/>
</dbReference>
<feature type="region of interest" description="Disordered" evidence="3">
    <location>
        <begin position="121"/>
        <end position="163"/>
    </location>
</feature>
<dbReference type="InterPro" id="IPR049445">
    <property type="entry name" value="TetR_SbtR-like_C"/>
</dbReference>
<dbReference type="Pfam" id="PF21597">
    <property type="entry name" value="TetR_C_43"/>
    <property type="match status" value="1"/>
</dbReference>
<organism evidence="5 6">
    <name type="scientific">Streptomyces bullii</name>
    <dbReference type="NCBI Taxonomy" id="349910"/>
    <lineage>
        <taxon>Bacteria</taxon>
        <taxon>Bacillati</taxon>
        <taxon>Actinomycetota</taxon>
        <taxon>Actinomycetes</taxon>
        <taxon>Kitasatosporales</taxon>
        <taxon>Streptomycetaceae</taxon>
        <taxon>Streptomyces</taxon>
    </lineage>
</organism>
<dbReference type="Gene3D" id="1.10.357.10">
    <property type="entry name" value="Tetracycline Repressor, domain 2"/>
    <property type="match status" value="1"/>
</dbReference>
<evidence type="ECO:0000256" key="1">
    <source>
        <dbReference type="ARBA" id="ARBA00023125"/>
    </source>
</evidence>
<dbReference type="PROSITE" id="PS50977">
    <property type="entry name" value="HTH_TETR_2"/>
    <property type="match status" value="1"/>
</dbReference>
<dbReference type="Pfam" id="PF00440">
    <property type="entry name" value="TetR_N"/>
    <property type="match status" value="1"/>
</dbReference>
<protein>
    <submittedName>
        <fullName evidence="5">TetR/AcrR family transcriptional regulator</fullName>
    </submittedName>
</protein>
<evidence type="ECO:0000313" key="5">
    <source>
        <dbReference type="EMBL" id="MFC5638579.1"/>
    </source>
</evidence>
<feature type="domain" description="HTH tetR-type" evidence="4">
    <location>
        <begin position="1"/>
        <end position="37"/>
    </location>
</feature>
<sequence length="187" mass="20019">MAEIARRAGVGTGTVSRHFPMKDFLYEATVLHLVGGIVDRARDLSAKNDPGSAFFQFLAHMVEQAAVNRGLAEAISGAGFDVEAVAFRPQHSLEAVESELLTRAQQAGVVRRDITRADVKAPGRLSGPRTSGLRPGSPAAHDRRGVHRPASRTGHTSRRRPGACRLSGPFSGLFLVLDSAFGGYSCW</sequence>
<feature type="compositionally biased region" description="Basic residues" evidence="3">
    <location>
        <begin position="144"/>
        <end position="162"/>
    </location>
</feature>
<name>A0ABW0V0U9_9ACTN</name>
<dbReference type="Proteomes" id="UP001596154">
    <property type="component" value="Unassembled WGS sequence"/>
</dbReference>
<proteinExistence type="predicted"/>
<accession>A0ABW0V0U9</accession>
<keyword evidence="6" id="KW-1185">Reference proteome</keyword>
<evidence type="ECO:0000256" key="2">
    <source>
        <dbReference type="PROSITE-ProRule" id="PRU00335"/>
    </source>
</evidence>
<keyword evidence="1 2" id="KW-0238">DNA-binding</keyword>
<dbReference type="RefSeq" id="WP_381029570.1">
    <property type="nucleotide sequence ID" value="NZ_JBHSNY010000013.1"/>
</dbReference>
<dbReference type="EMBL" id="JBHSNY010000013">
    <property type="protein sequence ID" value="MFC5638579.1"/>
    <property type="molecule type" value="Genomic_DNA"/>
</dbReference>
<comment type="caution">
    <text evidence="2">Lacks conserved residue(s) required for the propagation of feature annotation.</text>
</comment>
<comment type="caution">
    <text evidence="5">The sequence shown here is derived from an EMBL/GenBank/DDBJ whole genome shotgun (WGS) entry which is preliminary data.</text>
</comment>
<evidence type="ECO:0000259" key="4">
    <source>
        <dbReference type="PROSITE" id="PS50977"/>
    </source>
</evidence>
<reference evidence="6" key="1">
    <citation type="journal article" date="2019" name="Int. J. Syst. Evol. Microbiol.">
        <title>The Global Catalogue of Microorganisms (GCM) 10K type strain sequencing project: providing services to taxonomists for standard genome sequencing and annotation.</title>
        <authorList>
            <consortium name="The Broad Institute Genomics Platform"/>
            <consortium name="The Broad Institute Genome Sequencing Center for Infectious Disease"/>
            <person name="Wu L."/>
            <person name="Ma J."/>
        </authorList>
    </citation>
    <scope>NUCLEOTIDE SEQUENCE [LARGE SCALE GENOMIC DNA]</scope>
    <source>
        <strain evidence="6">CGMCC 4.7248</strain>
    </source>
</reference>
<dbReference type="SUPFAM" id="SSF46689">
    <property type="entry name" value="Homeodomain-like"/>
    <property type="match status" value="1"/>
</dbReference>
<evidence type="ECO:0000256" key="3">
    <source>
        <dbReference type="SAM" id="MobiDB-lite"/>
    </source>
</evidence>
<evidence type="ECO:0000313" key="6">
    <source>
        <dbReference type="Proteomes" id="UP001596154"/>
    </source>
</evidence>
<gene>
    <name evidence="5" type="ORF">ACFPZJ_33430</name>
</gene>
<dbReference type="InterPro" id="IPR009057">
    <property type="entry name" value="Homeodomain-like_sf"/>
</dbReference>